<organism evidence="2 3">
    <name type="scientific">Austropuccinia psidii MF-1</name>
    <dbReference type="NCBI Taxonomy" id="1389203"/>
    <lineage>
        <taxon>Eukaryota</taxon>
        <taxon>Fungi</taxon>
        <taxon>Dikarya</taxon>
        <taxon>Basidiomycota</taxon>
        <taxon>Pucciniomycotina</taxon>
        <taxon>Pucciniomycetes</taxon>
        <taxon>Pucciniales</taxon>
        <taxon>Sphaerophragmiaceae</taxon>
        <taxon>Austropuccinia</taxon>
    </lineage>
</organism>
<evidence type="ECO:0000313" key="3">
    <source>
        <dbReference type="Proteomes" id="UP000765509"/>
    </source>
</evidence>
<feature type="region of interest" description="Disordered" evidence="1">
    <location>
        <begin position="80"/>
        <end position="184"/>
    </location>
</feature>
<dbReference type="Proteomes" id="UP000765509">
    <property type="component" value="Unassembled WGS sequence"/>
</dbReference>
<reference evidence="2" key="1">
    <citation type="submission" date="2021-03" db="EMBL/GenBank/DDBJ databases">
        <title>Draft genome sequence of rust myrtle Austropuccinia psidii MF-1, a brazilian biotype.</title>
        <authorList>
            <person name="Quecine M.C."/>
            <person name="Pachon D.M.R."/>
            <person name="Bonatelli M.L."/>
            <person name="Correr F.H."/>
            <person name="Franceschini L.M."/>
            <person name="Leite T.F."/>
            <person name="Margarido G.R.A."/>
            <person name="Almeida C.A."/>
            <person name="Ferrarezi J.A."/>
            <person name="Labate C.A."/>
        </authorList>
    </citation>
    <scope>NUCLEOTIDE SEQUENCE</scope>
    <source>
        <strain evidence="2">MF-1</strain>
    </source>
</reference>
<feature type="compositionally biased region" description="Basic residues" evidence="1">
    <location>
        <begin position="124"/>
        <end position="134"/>
    </location>
</feature>
<sequence>MERISFWNTCKQYNGFIAVKIISPPCDECSYFGRVCCQSVQKRSTKCEACIRKQRPCTAENQPLPAVEKYLWSKKDGKGAYGLESPDDEAPYDEPISEPSSSTGCRYGGVQQTTTNLSTAAIQSKKHGRAAKRVRFSDTSELQSETETGGMKDTDHRSLTKRPPSNVSQNTSSRVDEPTPDSFDLEDFDPASVFRTRIPWDITIRASDSEYKLRRSAIELFKLIDDRLGQFVNSLTSHFSGDDAREVARRAEEFEENILKSFERFFQRLNEVM</sequence>
<keyword evidence="3" id="KW-1185">Reference proteome</keyword>
<dbReference type="AlphaFoldDB" id="A0A9Q3EQS0"/>
<evidence type="ECO:0000313" key="2">
    <source>
        <dbReference type="EMBL" id="MBW0526621.1"/>
    </source>
</evidence>
<evidence type="ECO:0000256" key="1">
    <source>
        <dbReference type="SAM" id="MobiDB-lite"/>
    </source>
</evidence>
<proteinExistence type="predicted"/>
<protein>
    <submittedName>
        <fullName evidence="2">Uncharacterized protein</fullName>
    </submittedName>
</protein>
<feature type="compositionally biased region" description="Polar residues" evidence="1">
    <location>
        <begin position="163"/>
        <end position="173"/>
    </location>
</feature>
<dbReference type="EMBL" id="AVOT02032801">
    <property type="protein sequence ID" value="MBW0526621.1"/>
    <property type="molecule type" value="Genomic_DNA"/>
</dbReference>
<name>A0A9Q3EQS0_9BASI</name>
<comment type="caution">
    <text evidence="2">The sequence shown here is derived from an EMBL/GenBank/DDBJ whole genome shotgun (WGS) entry which is preliminary data.</text>
</comment>
<feature type="compositionally biased region" description="Polar residues" evidence="1">
    <location>
        <begin position="98"/>
        <end position="122"/>
    </location>
</feature>
<accession>A0A9Q3EQS0</accession>
<gene>
    <name evidence="2" type="ORF">O181_066336</name>
</gene>
<feature type="compositionally biased region" description="Polar residues" evidence="1">
    <location>
        <begin position="137"/>
        <end position="147"/>
    </location>
</feature>
<feature type="compositionally biased region" description="Acidic residues" evidence="1">
    <location>
        <begin position="85"/>
        <end position="96"/>
    </location>
</feature>